<dbReference type="Proteomes" id="UP001596296">
    <property type="component" value="Unassembled WGS sequence"/>
</dbReference>
<evidence type="ECO:0000313" key="2">
    <source>
        <dbReference type="EMBL" id="MFC6891732.1"/>
    </source>
</evidence>
<dbReference type="RefSeq" id="WP_379740528.1">
    <property type="nucleotide sequence ID" value="NZ_JBHSVN010000001.1"/>
</dbReference>
<sequence length="312" mass="35034">MTFRDWLSVSAEKVRKRGVEGLGDVAYDLYTGLWWLAYPLPRGRNVYEREWDVLVILDACRVDLLRSVADEYAFLEGIERMESVGSMSKEWMAKTFTDEHAESVAKTAYVTSNVFSERILSPDRFGTLDEVWRYAWDEETDTVLPRPVTDRAVRTARESDPDRLIVHYVQPHHPFVGLDAGFDADPFGPALSDTVVDALRKGRIDFETFWEAYRENLRLVLDDVELLLSNVDADRVAITADHGDALGEWGIYDHPVGCLHPSVRTVPWTTTTATDHGTYEPSSEIGAGGESAKAGEESAEIEARLQALGYVG</sequence>
<protein>
    <submittedName>
        <fullName evidence="2">Uncharacterized protein</fullName>
    </submittedName>
</protein>
<name>A0ABD5UWL7_9EURY</name>
<proteinExistence type="predicted"/>
<dbReference type="SUPFAM" id="SSF53649">
    <property type="entry name" value="Alkaline phosphatase-like"/>
    <property type="match status" value="1"/>
</dbReference>
<organism evidence="2 3">
    <name type="scientific">Halopenitus salinus</name>
    <dbReference type="NCBI Taxonomy" id="1198295"/>
    <lineage>
        <taxon>Archaea</taxon>
        <taxon>Methanobacteriati</taxon>
        <taxon>Methanobacteriota</taxon>
        <taxon>Stenosarchaea group</taxon>
        <taxon>Halobacteria</taxon>
        <taxon>Halobacteriales</taxon>
        <taxon>Haloferacaceae</taxon>
        <taxon>Halopenitus</taxon>
    </lineage>
</organism>
<feature type="region of interest" description="Disordered" evidence="1">
    <location>
        <begin position="271"/>
        <end position="297"/>
    </location>
</feature>
<dbReference type="AlphaFoldDB" id="A0ABD5UWL7"/>
<dbReference type="InterPro" id="IPR017850">
    <property type="entry name" value="Alkaline_phosphatase_core_sf"/>
</dbReference>
<dbReference type="EMBL" id="JBHSXL010000003">
    <property type="protein sequence ID" value="MFC6891732.1"/>
    <property type="molecule type" value="Genomic_DNA"/>
</dbReference>
<reference evidence="2 3" key="1">
    <citation type="journal article" date="2019" name="Int. J. Syst. Evol. Microbiol.">
        <title>The Global Catalogue of Microorganisms (GCM) 10K type strain sequencing project: providing services to taxonomists for standard genome sequencing and annotation.</title>
        <authorList>
            <consortium name="The Broad Institute Genomics Platform"/>
            <consortium name="The Broad Institute Genome Sequencing Center for Infectious Disease"/>
            <person name="Wu L."/>
            <person name="Ma J."/>
        </authorList>
    </citation>
    <scope>NUCLEOTIDE SEQUENCE [LARGE SCALE GENOMIC DNA]</scope>
    <source>
        <strain evidence="2 3">SKJ47</strain>
    </source>
</reference>
<comment type="caution">
    <text evidence="2">The sequence shown here is derived from an EMBL/GenBank/DDBJ whole genome shotgun (WGS) entry which is preliminary data.</text>
</comment>
<keyword evidence="3" id="KW-1185">Reference proteome</keyword>
<evidence type="ECO:0000256" key="1">
    <source>
        <dbReference type="SAM" id="MobiDB-lite"/>
    </source>
</evidence>
<evidence type="ECO:0000313" key="3">
    <source>
        <dbReference type="Proteomes" id="UP001596296"/>
    </source>
</evidence>
<accession>A0ABD5UWL7</accession>
<dbReference type="Gene3D" id="3.40.720.10">
    <property type="entry name" value="Alkaline Phosphatase, subunit A"/>
    <property type="match status" value="1"/>
</dbReference>
<gene>
    <name evidence="2" type="ORF">ACFQE9_03740</name>
</gene>